<dbReference type="AlphaFoldDB" id="A5GEH0"/>
<protein>
    <submittedName>
        <fullName evidence="2">Uncharacterized protein</fullName>
    </submittedName>
</protein>
<accession>A5GEH0</accession>
<name>A5GEH0_GEOUR</name>
<dbReference type="RefSeq" id="WP_011938532.1">
    <property type="nucleotide sequence ID" value="NC_009483.1"/>
</dbReference>
<dbReference type="HOGENOM" id="CLU_1308645_0_0_7"/>
<organism evidence="2 3">
    <name type="scientific">Geotalea uraniireducens (strain Rf4)</name>
    <name type="common">Geobacter uraniireducens</name>
    <dbReference type="NCBI Taxonomy" id="351605"/>
    <lineage>
        <taxon>Bacteria</taxon>
        <taxon>Pseudomonadati</taxon>
        <taxon>Thermodesulfobacteriota</taxon>
        <taxon>Desulfuromonadia</taxon>
        <taxon>Geobacterales</taxon>
        <taxon>Geobacteraceae</taxon>
        <taxon>Geotalea</taxon>
    </lineage>
</organism>
<dbReference type="STRING" id="351605.Gura_1630"/>
<reference evidence="2 3" key="1">
    <citation type="submission" date="2007-05" db="EMBL/GenBank/DDBJ databases">
        <title>Complete sequence of Geobacter uraniireducens Rf4.</title>
        <authorList>
            <consortium name="US DOE Joint Genome Institute"/>
            <person name="Copeland A."/>
            <person name="Lucas S."/>
            <person name="Lapidus A."/>
            <person name="Barry K."/>
            <person name="Detter J.C."/>
            <person name="Glavina del Rio T."/>
            <person name="Hammon N."/>
            <person name="Israni S."/>
            <person name="Dalin E."/>
            <person name="Tice H."/>
            <person name="Pitluck S."/>
            <person name="Chertkov O."/>
            <person name="Brettin T."/>
            <person name="Bruce D."/>
            <person name="Han C."/>
            <person name="Schmutz J."/>
            <person name="Larimer F."/>
            <person name="Land M."/>
            <person name="Hauser L."/>
            <person name="Kyrpides N."/>
            <person name="Mikhailova N."/>
            <person name="Shelobolina E."/>
            <person name="Aklujkar M."/>
            <person name="Lovley D."/>
            <person name="Richardson P."/>
        </authorList>
    </citation>
    <scope>NUCLEOTIDE SEQUENCE [LARGE SCALE GENOMIC DNA]</scope>
    <source>
        <strain evidence="2 3">Rf4</strain>
    </source>
</reference>
<sequence length="210" mass="24085">MTHDNDRENRPHLRLVVNNAEKRNPRPSTSEDDFISFEELATKRDIFRPEFYQDMDQLQKNVYEELERFLGGKGWPYGLDPRHGRLLVLPAGVVCPETAEHGGTQQDEILVYVAEDVTGQGLCLSLEMLLPYYSEDEAVMEDAFLYAPVNQYGTLFLEENRHDSFLDLIYRLALPLFPPDLTGKLLDRLFAIAAYELKETLRGLAEYPAG</sequence>
<dbReference type="Proteomes" id="UP000006695">
    <property type="component" value="Chromosome"/>
</dbReference>
<feature type="region of interest" description="Disordered" evidence="1">
    <location>
        <begin position="1"/>
        <end position="31"/>
    </location>
</feature>
<keyword evidence="3" id="KW-1185">Reference proteome</keyword>
<feature type="compositionally biased region" description="Basic and acidic residues" evidence="1">
    <location>
        <begin position="1"/>
        <end position="11"/>
    </location>
</feature>
<evidence type="ECO:0000256" key="1">
    <source>
        <dbReference type="SAM" id="MobiDB-lite"/>
    </source>
</evidence>
<dbReference type="OrthoDB" id="5394068at2"/>
<gene>
    <name evidence="2" type="ordered locus">Gura_1630</name>
</gene>
<evidence type="ECO:0000313" key="3">
    <source>
        <dbReference type="Proteomes" id="UP000006695"/>
    </source>
</evidence>
<dbReference type="KEGG" id="gur:Gura_1630"/>
<proteinExistence type="predicted"/>
<evidence type="ECO:0000313" key="2">
    <source>
        <dbReference type="EMBL" id="ABQ25825.1"/>
    </source>
</evidence>
<dbReference type="EMBL" id="CP000698">
    <property type="protein sequence ID" value="ABQ25825.1"/>
    <property type="molecule type" value="Genomic_DNA"/>
</dbReference>